<dbReference type="AlphaFoldDB" id="I3T4D0"/>
<reference evidence="1" key="1">
    <citation type="submission" date="2012-05" db="EMBL/GenBank/DDBJ databases">
        <authorList>
            <person name="Krishnakumar V."/>
            <person name="Cheung F."/>
            <person name="Xiao Y."/>
            <person name="Chan A."/>
            <person name="Moskal W.A."/>
            <person name="Town C.D."/>
        </authorList>
    </citation>
    <scope>NUCLEOTIDE SEQUENCE</scope>
</reference>
<organism evidence="1">
    <name type="scientific">Lotus japonicus</name>
    <name type="common">Lotus corniculatus var. japonicus</name>
    <dbReference type="NCBI Taxonomy" id="34305"/>
    <lineage>
        <taxon>Eukaryota</taxon>
        <taxon>Viridiplantae</taxon>
        <taxon>Streptophyta</taxon>
        <taxon>Embryophyta</taxon>
        <taxon>Tracheophyta</taxon>
        <taxon>Spermatophyta</taxon>
        <taxon>Magnoliopsida</taxon>
        <taxon>eudicotyledons</taxon>
        <taxon>Gunneridae</taxon>
        <taxon>Pentapetalae</taxon>
        <taxon>rosids</taxon>
        <taxon>fabids</taxon>
        <taxon>Fabales</taxon>
        <taxon>Fabaceae</taxon>
        <taxon>Papilionoideae</taxon>
        <taxon>50 kb inversion clade</taxon>
        <taxon>NPAAA clade</taxon>
        <taxon>Hologalegina</taxon>
        <taxon>robinioid clade</taxon>
        <taxon>Loteae</taxon>
        <taxon>Lotus</taxon>
    </lineage>
</organism>
<protein>
    <submittedName>
        <fullName evidence="1">Uncharacterized protein</fullName>
    </submittedName>
</protein>
<name>I3T4D0_LOTJA</name>
<dbReference type="EMBL" id="BT147578">
    <property type="protein sequence ID" value="AFK47372.1"/>
    <property type="molecule type" value="mRNA"/>
</dbReference>
<evidence type="ECO:0000313" key="1">
    <source>
        <dbReference type="EMBL" id="AFK47372.1"/>
    </source>
</evidence>
<accession>I3T4D0</accession>
<proteinExistence type="evidence at transcript level"/>
<sequence>MIHTLTAISVPLEWTLKSELLSRMERLLNFKFGTLLVKNVSGQSQAATTVGLMA</sequence>